<reference evidence="3 4" key="1">
    <citation type="submission" date="2018-08" db="EMBL/GenBank/DDBJ databases">
        <title>The reduced genetic potential of extracellular carbohydrate catabolism in Euzebyella marina RN62, a Flavobacteriia bacterium isolated from the hadal water.</title>
        <authorList>
            <person name="Xue C."/>
        </authorList>
    </citation>
    <scope>NUCLEOTIDE SEQUENCE [LARGE SCALE GENOMIC DNA]</scope>
    <source>
        <strain evidence="3 4">RN62</strain>
    </source>
</reference>
<evidence type="ECO:0000313" key="4">
    <source>
        <dbReference type="Proteomes" id="UP000276309"/>
    </source>
</evidence>
<protein>
    <submittedName>
        <fullName evidence="3">3-oxoacyl-ACP synthase</fullName>
    </submittedName>
</protein>
<dbReference type="SUPFAM" id="SSF53901">
    <property type="entry name" value="Thiolase-like"/>
    <property type="match status" value="1"/>
</dbReference>
<dbReference type="PANTHER" id="PTHR11712">
    <property type="entry name" value="POLYKETIDE SYNTHASE-RELATED"/>
    <property type="match status" value="1"/>
</dbReference>
<keyword evidence="1" id="KW-0808">Transferase</keyword>
<dbReference type="Gene3D" id="3.40.47.10">
    <property type="match status" value="1"/>
</dbReference>
<name>A0A3G2LAP1_9FLAO</name>
<evidence type="ECO:0000313" key="3">
    <source>
        <dbReference type="EMBL" id="AYN69336.1"/>
    </source>
</evidence>
<dbReference type="InterPro" id="IPR000794">
    <property type="entry name" value="Beta-ketoacyl_synthase"/>
</dbReference>
<dbReference type="EMBL" id="CP032050">
    <property type="protein sequence ID" value="AYN69336.1"/>
    <property type="molecule type" value="Genomic_DNA"/>
</dbReference>
<dbReference type="InterPro" id="IPR014030">
    <property type="entry name" value="Ketoacyl_synth_N"/>
</dbReference>
<proteinExistence type="predicted"/>
<dbReference type="InterPro" id="IPR016039">
    <property type="entry name" value="Thiolase-like"/>
</dbReference>
<evidence type="ECO:0000259" key="2">
    <source>
        <dbReference type="Pfam" id="PF00109"/>
    </source>
</evidence>
<dbReference type="GO" id="GO:0006633">
    <property type="term" value="P:fatty acid biosynthetic process"/>
    <property type="evidence" value="ECO:0007669"/>
    <property type="project" value="TreeGrafter"/>
</dbReference>
<accession>A0A3G2LAP1</accession>
<organism evidence="3 4">
    <name type="scientific">Euzebyella marina</name>
    <dbReference type="NCBI Taxonomy" id="1761453"/>
    <lineage>
        <taxon>Bacteria</taxon>
        <taxon>Pseudomonadati</taxon>
        <taxon>Bacteroidota</taxon>
        <taxon>Flavobacteriia</taxon>
        <taxon>Flavobacteriales</taxon>
        <taxon>Flavobacteriaceae</taxon>
        <taxon>Euzebyella</taxon>
    </lineage>
</organism>
<dbReference type="GO" id="GO:0004315">
    <property type="term" value="F:3-oxoacyl-[acyl-carrier-protein] synthase activity"/>
    <property type="evidence" value="ECO:0007669"/>
    <property type="project" value="TreeGrafter"/>
</dbReference>
<gene>
    <name evidence="3" type="ORF">D1013_19060</name>
</gene>
<dbReference type="OrthoDB" id="1404523at2"/>
<feature type="domain" description="Beta-ketoacyl synthase-like N-terminal" evidence="2">
    <location>
        <begin position="47"/>
        <end position="217"/>
    </location>
</feature>
<dbReference type="AlphaFoldDB" id="A0A3G2LAP1"/>
<dbReference type="Pfam" id="PF00109">
    <property type="entry name" value="ketoacyl-synt"/>
    <property type="match status" value="1"/>
</dbReference>
<dbReference type="KEGG" id="emar:D1013_19060"/>
<dbReference type="Proteomes" id="UP000276309">
    <property type="component" value="Chromosome"/>
</dbReference>
<sequence length="357" mass="39541">MKNKVYIRSVGSVSAQKTYDNTSFLNKVVTYNETVTRVIDPNYKDFIPPAAARRMAKGIKMSTVSAKNALTEANTEESEVDAIIVGTGLGCIGDSEKFVSDIIDNNEQFLTPTRFIQSSHNTVAGQIALGMGCKGHNFTYVHSSISFESALLDAHMQLMNDEASTILTGGVDELVEHHVSTHRLIGHIKKDPVETMSILDSGSKGAIFSEGSHFFVVSNKKGENAYSELLGIRTFNSLERDEIEKEALSFLKEQEMTSDDIDLLILGYNGDVEFDTYYEALSQESFKNTPKAYFKHLSGEFDTASGFGFWLANKILKHGFVPQVVQLGDSSKEAPQTILIYNQYRGENHSLTLLKKC</sequence>
<keyword evidence="4" id="KW-1185">Reference proteome</keyword>
<evidence type="ECO:0000256" key="1">
    <source>
        <dbReference type="ARBA" id="ARBA00022679"/>
    </source>
</evidence>
<dbReference type="RefSeq" id="WP_121850342.1">
    <property type="nucleotide sequence ID" value="NZ_CP032050.1"/>
</dbReference>
<dbReference type="PANTHER" id="PTHR11712:SF336">
    <property type="entry name" value="3-OXOACYL-[ACYL-CARRIER-PROTEIN] SYNTHASE, MITOCHONDRIAL"/>
    <property type="match status" value="1"/>
</dbReference>